<dbReference type="Proteomes" id="UP000322225">
    <property type="component" value="Chromosome 3"/>
</dbReference>
<dbReference type="GeneID" id="43586622"/>
<dbReference type="PANTHER" id="PTHR37846">
    <property type="entry name" value="YALI0B21296P"/>
    <property type="match status" value="1"/>
</dbReference>
<protein>
    <recommendedName>
        <fullName evidence="3">DUF7719 domain-containing protein</fullName>
    </recommendedName>
</protein>
<feature type="transmembrane region" description="Helical" evidence="2">
    <location>
        <begin position="99"/>
        <end position="120"/>
    </location>
</feature>
<reference evidence="4" key="2">
    <citation type="submission" date="2024-01" db="EMBL/GenBank/DDBJ databases">
        <title>Comparative genomics of Cryptococcus and Kwoniella reveals pathogenesis evolution and contrasting modes of karyotype evolution via chromosome fusion or intercentromeric recombination.</title>
        <authorList>
            <person name="Coelho M.A."/>
            <person name="David-Palma M."/>
            <person name="Shea T."/>
            <person name="Bowers K."/>
            <person name="McGinley-Smith S."/>
            <person name="Mohammad A.W."/>
            <person name="Gnirke A."/>
            <person name="Yurkov A.M."/>
            <person name="Nowrousian M."/>
            <person name="Sun S."/>
            <person name="Cuomo C.A."/>
            <person name="Heitman J."/>
        </authorList>
    </citation>
    <scope>NUCLEOTIDE SEQUENCE</scope>
    <source>
        <strain evidence="4">CBS 12478</strain>
    </source>
</reference>
<keyword evidence="5" id="KW-1185">Reference proteome</keyword>
<feature type="transmembrane region" description="Helical" evidence="2">
    <location>
        <begin position="150"/>
        <end position="169"/>
    </location>
</feature>
<sequence>MAVLETVPQSGTTSSKPRSRRAGRNKTKEPSIAIPLVHPSTIRSTDAKPLLSIPNPTLHEAYDYDLESDLPEGIADFDALRQPGISLEEALDDQREDEIFNTLILTIPFSFLYILLDILVHLQYSHRPGWEVLTKHLMTAIPTNRHPNHFVTTSFLMAASIVSGCRLIWLVNKASWSLTTEQAPPMGTLWILTIVQLPLNRAVIALLAVGGWVWYSGMKIAP</sequence>
<reference evidence="4" key="1">
    <citation type="submission" date="2017-08" db="EMBL/GenBank/DDBJ databases">
        <authorList>
            <person name="Cuomo C."/>
            <person name="Billmyre B."/>
            <person name="Heitman J."/>
        </authorList>
    </citation>
    <scope>NUCLEOTIDE SEQUENCE</scope>
    <source>
        <strain evidence="4">CBS 12478</strain>
    </source>
</reference>
<evidence type="ECO:0000313" key="4">
    <source>
        <dbReference type="EMBL" id="WWD17110.1"/>
    </source>
</evidence>
<accession>A0AAJ8MV17</accession>
<dbReference type="AlphaFoldDB" id="A0AAJ8MV17"/>
<keyword evidence="2" id="KW-0472">Membrane</keyword>
<organism evidence="4 5">
    <name type="scientific">Kwoniella shandongensis</name>
    <dbReference type="NCBI Taxonomy" id="1734106"/>
    <lineage>
        <taxon>Eukaryota</taxon>
        <taxon>Fungi</taxon>
        <taxon>Dikarya</taxon>
        <taxon>Basidiomycota</taxon>
        <taxon>Agaricomycotina</taxon>
        <taxon>Tremellomycetes</taxon>
        <taxon>Tremellales</taxon>
        <taxon>Cryptococcaceae</taxon>
        <taxon>Kwoniella</taxon>
    </lineage>
</organism>
<dbReference type="EMBL" id="CP144053">
    <property type="protein sequence ID" value="WWD17110.1"/>
    <property type="molecule type" value="Genomic_DNA"/>
</dbReference>
<gene>
    <name evidence="4" type="ORF">CI109_101547</name>
</gene>
<feature type="compositionally biased region" description="Polar residues" evidence="1">
    <location>
        <begin position="7"/>
        <end position="16"/>
    </location>
</feature>
<evidence type="ECO:0000256" key="2">
    <source>
        <dbReference type="SAM" id="Phobius"/>
    </source>
</evidence>
<dbReference type="KEGG" id="ksn:43586622"/>
<feature type="domain" description="DUF7719" evidence="3">
    <location>
        <begin position="153"/>
        <end position="220"/>
    </location>
</feature>
<evidence type="ECO:0000259" key="3">
    <source>
        <dbReference type="Pfam" id="PF24841"/>
    </source>
</evidence>
<evidence type="ECO:0000256" key="1">
    <source>
        <dbReference type="SAM" id="MobiDB-lite"/>
    </source>
</evidence>
<dbReference type="InterPro" id="IPR056136">
    <property type="entry name" value="DUF7719"/>
</dbReference>
<dbReference type="RefSeq" id="XP_065823064.1">
    <property type="nucleotide sequence ID" value="XM_065966992.1"/>
</dbReference>
<proteinExistence type="predicted"/>
<name>A0AAJ8MV17_9TREE</name>
<dbReference type="Pfam" id="PF24841">
    <property type="entry name" value="DUF7719"/>
    <property type="match status" value="1"/>
</dbReference>
<feature type="transmembrane region" description="Helical" evidence="2">
    <location>
        <begin position="189"/>
        <end position="215"/>
    </location>
</feature>
<feature type="region of interest" description="Disordered" evidence="1">
    <location>
        <begin position="1"/>
        <end position="31"/>
    </location>
</feature>
<keyword evidence="2" id="KW-1133">Transmembrane helix</keyword>
<dbReference type="PANTHER" id="PTHR37846:SF1">
    <property type="entry name" value="DEACETYLASE-LIKE PROTEIN"/>
    <property type="match status" value="1"/>
</dbReference>
<evidence type="ECO:0000313" key="5">
    <source>
        <dbReference type="Proteomes" id="UP000322225"/>
    </source>
</evidence>
<keyword evidence="2" id="KW-0812">Transmembrane</keyword>